<feature type="transmembrane region" description="Helical" evidence="1">
    <location>
        <begin position="6"/>
        <end position="27"/>
    </location>
</feature>
<reference evidence="2 3" key="1">
    <citation type="submission" date="2015-01" db="EMBL/GenBank/DDBJ databases">
        <title>Complete genome of Pseudomonas batumici UCM B-321 producer of the batumin antibiotic with strong antistaphilococcal and potential anticancer activity.</title>
        <authorList>
            <person name="Klochko V.V."/>
            <person name="Zelena L.B."/>
            <person name="Elena K.A."/>
            <person name="Reva O.N."/>
        </authorList>
    </citation>
    <scope>NUCLEOTIDE SEQUENCE [LARGE SCALE GENOMIC DNA]</scope>
    <source>
        <strain evidence="2 3">UCM B-321</strain>
    </source>
</reference>
<keyword evidence="3" id="KW-1185">Reference proteome</keyword>
<keyword evidence="1" id="KW-0812">Transmembrane</keyword>
<keyword evidence="1" id="KW-0472">Membrane</keyword>
<keyword evidence="1" id="KW-1133">Transmembrane helix</keyword>
<sequence length="40" mass="4583">MTHTQIGLLMLSGISVFGMITLYLDFWRATKTQKDNKEGH</sequence>
<protein>
    <submittedName>
        <fullName evidence="2">Uncharacterized protein</fullName>
    </submittedName>
</protein>
<organism evidence="2 3">
    <name type="scientific">Pseudomonas batumici</name>
    <dbReference type="NCBI Taxonomy" id="226910"/>
    <lineage>
        <taxon>Bacteria</taxon>
        <taxon>Pseudomonadati</taxon>
        <taxon>Pseudomonadota</taxon>
        <taxon>Gammaproteobacteria</taxon>
        <taxon>Pseudomonadales</taxon>
        <taxon>Pseudomonadaceae</taxon>
        <taxon>Pseudomonas</taxon>
    </lineage>
</organism>
<dbReference type="Proteomes" id="UP000031535">
    <property type="component" value="Unassembled WGS sequence"/>
</dbReference>
<comment type="caution">
    <text evidence="2">The sequence shown here is derived from an EMBL/GenBank/DDBJ whole genome shotgun (WGS) entry which is preliminary data.</text>
</comment>
<accession>A0A0C2I527</accession>
<evidence type="ECO:0000313" key="3">
    <source>
        <dbReference type="Proteomes" id="UP000031535"/>
    </source>
</evidence>
<dbReference type="EMBL" id="JXDG01000056">
    <property type="protein sequence ID" value="KIH82070.1"/>
    <property type="molecule type" value="Genomic_DNA"/>
</dbReference>
<dbReference type="PATRIC" id="fig|226910.6.peg.4065"/>
<gene>
    <name evidence="2" type="ORF">UCMB321_4071</name>
</gene>
<proteinExistence type="predicted"/>
<name>A0A0C2I527_9PSED</name>
<evidence type="ECO:0000256" key="1">
    <source>
        <dbReference type="SAM" id="Phobius"/>
    </source>
</evidence>
<dbReference type="RefSeq" id="WP_280806661.1">
    <property type="nucleotide sequence ID" value="NZ_CP144470.1"/>
</dbReference>
<evidence type="ECO:0000313" key="2">
    <source>
        <dbReference type="EMBL" id="KIH82070.1"/>
    </source>
</evidence>
<dbReference type="AlphaFoldDB" id="A0A0C2I527"/>